<proteinExistence type="predicted"/>
<dbReference type="AlphaFoldDB" id="A0A0W7TQM1"/>
<dbReference type="Gene3D" id="3.40.630.120">
    <property type="match status" value="1"/>
</dbReference>
<dbReference type="RefSeq" id="WP_050005322.1">
    <property type="nucleotide sequence ID" value="NZ_CAQJQL010000030.1"/>
</dbReference>
<dbReference type="EMBL" id="LMUA01000013">
    <property type="protein sequence ID" value="KUE76070.1"/>
    <property type="molecule type" value="Genomic_DNA"/>
</dbReference>
<accession>A0A0W7TQM1</accession>
<feature type="domain" description="GNAT-like C-terminal" evidence="2">
    <location>
        <begin position="137"/>
        <end position="289"/>
    </location>
</feature>
<sequence length="291" mass="31877">MNASSFVSPPQLLALARELELPSCVCEQLVQTAVPALLDACAAQCMALTAPDTAFPAWKHLEAQFSGRDPDGMQILALYLAAACRTREKYRMMCIPDEIFRDTMGCFSRFLREAKARSGRFIFDRAFWAWRHLACRLFRLGTLEFEYRAAGADEPLPSGIGPGTPVLSVHIPSDARLSDDALPGSYGQADEFFALHGPALCKSGMPRAVLCGTWLLSPALRALLSPDSGISRFGRDYNIYAADTDSESFYLWLFGGKKPLALLPRQTSLQRAVAAHLEQGGYIGSGYGIKK</sequence>
<evidence type="ECO:0008006" key="5">
    <source>
        <dbReference type="Google" id="ProtNLM"/>
    </source>
</evidence>
<protein>
    <recommendedName>
        <fullName evidence="5">DUF5596 domain-containing protein</fullName>
    </recommendedName>
</protein>
<dbReference type="Pfam" id="PF18164">
    <property type="entry name" value="GNAT_C"/>
    <property type="match status" value="1"/>
</dbReference>
<dbReference type="InterPro" id="IPR041644">
    <property type="entry name" value="GNAT_C"/>
</dbReference>
<reference evidence="3 4" key="1">
    <citation type="submission" date="2015-10" db="EMBL/GenBank/DDBJ databases">
        <title>A novel member of the family Ruminococcaceae isolated from human faeces.</title>
        <authorList>
            <person name="Shkoporov A.N."/>
            <person name="Chaplin A.V."/>
            <person name="Motuzova O.V."/>
            <person name="Kafarskaia L.I."/>
            <person name="Efimov B.A."/>
        </authorList>
    </citation>
    <scope>NUCLEOTIDE SEQUENCE [LARGE SCALE GENOMIC DNA]</scope>
    <source>
        <strain evidence="3 4">668</strain>
    </source>
</reference>
<dbReference type="Pfam" id="PF18082">
    <property type="entry name" value="NAT_N"/>
    <property type="match status" value="1"/>
</dbReference>
<dbReference type="GeneID" id="42856742"/>
<evidence type="ECO:0000313" key="3">
    <source>
        <dbReference type="EMBL" id="KUE76070.1"/>
    </source>
</evidence>
<comment type="caution">
    <text evidence="3">The sequence shown here is derived from an EMBL/GenBank/DDBJ whole genome shotgun (WGS) entry which is preliminary data.</text>
</comment>
<feature type="domain" description="N-acyltransferase N-terminal" evidence="1">
    <location>
        <begin position="16"/>
        <end position="135"/>
    </location>
</feature>
<organism evidence="3 4">
    <name type="scientific">Ruthenibacterium lactatiformans</name>
    <dbReference type="NCBI Taxonomy" id="1550024"/>
    <lineage>
        <taxon>Bacteria</taxon>
        <taxon>Bacillati</taxon>
        <taxon>Bacillota</taxon>
        <taxon>Clostridia</taxon>
        <taxon>Eubacteriales</taxon>
        <taxon>Oscillospiraceae</taxon>
        <taxon>Ruthenibacterium</taxon>
    </lineage>
</organism>
<evidence type="ECO:0000259" key="2">
    <source>
        <dbReference type="Pfam" id="PF18164"/>
    </source>
</evidence>
<dbReference type="InterPro" id="IPR041273">
    <property type="entry name" value="NAT_N"/>
</dbReference>
<gene>
    <name evidence="3" type="ORF">ASJ35_10875</name>
</gene>
<dbReference type="Proteomes" id="UP000053433">
    <property type="component" value="Unassembled WGS sequence"/>
</dbReference>
<name>A0A0W7TQM1_9FIRM</name>
<evidence type="ECO:0000313" key="4">
    <source>
        <dbReference type="Proteomes" id="UP000053433"/>
    </source>
</evidence>
<evidence type="ECO:0000259" key="1">
    <source>
        <dbReference type="Pfam" id="PF18082"/>
    </source>
</evidence>